<dbReference type="KEGG" id="php:PhaeoP97_00710"/>
<dbReference type="AlphaFoldDB" id="A0A1L3I229"/>
<evidence type="ECO:0000313" key="9">
    <source>
        <dbReference type="EMBL" id="APG46148.1"/>
    </source>
</evidence>
<evidence type="ECO:0000256" key="2">
    <source>
        <dbReference type="ARBA" id="ARBA00004736"/>
    </source>
</evidence>
<evidence type="ECO:0000256" key="3">
    <source>
        <dbReference type="ARBA" id="ARBA00006906"/>
    </source>
</evidence>
<dbReference type="InterPro" id="IPR031338">
    <property type="entry name" value="KDPG/KHG_AS_2"/>
</dbReference>
<dbReference type="SUPFAM" id="SSF51569">
    <property type="entry name" value="Aldolase"/>
    <property type="match status" value="1"/>
</dbReference>
<evidence type="ECO:0000256" key="4">
    <source>
        <dbReference type="ARBA" id="ARBA00011233"/>
    </source>
</evidence>
<dbReference type="PROSITE" id="PS00160">
    <property type="entry name" value="ALDOLASE_KDPG_KHG_2"/>
    <property type="match status" value="1"/>
</dbReference>
<evidence type="ECO:0000256" key="5">
    <source>
        <dbReference type="ARBA" id="ARBA00013063"/>
    </source>
</evidence>
<sequence>MAITPQDASTRAREICQLAPIVPVLVVHDVAHARPLAEALVAGGLPALEVTLRTPAALDVVAEMAKVKGGVVGAGTLITPEDVTRAVAAGAQFGVSPGATDTLLDAAEAAGLPMLPGAATASEAMRLLDRGYDMLKFFPAEASGGAPALKAIGAPLPQISFCPTGGVSPDNADSYLSLPNVVCAGGSWVAPAKLVEAGDWDAIRDLARAASQLPR</sequence>
<comment type="pathway">
    <text evidence="2">Carbohydrate acid metabolism; 2-dehydro-3-deoxy-D-gluconate degradation; D-glyceraldehyde 3-phosphate and pyruvate from 2-dehydro-3-deoxy-D-gluconate: step 2/2.</text>
</comment>
<dbReference type="Proteomes" id="UP000183859">
    <property type="component" value="Chromosome"/>
</dbReference>
<dbReference type="InterPro" id="IPR031337">
    <property type="entry name" value="KDPG/KHG_AS_1"/>
</dbReference>
<dbReference type="InterPro" id="IPR013785">
    <property type="entry name" value="Aldolase_TIM"/>
</dbReference>
<dbReference type="PANTHER" id="PTHR30246:SF1">
    <property type="entry name" value="2-DEHYDRO-3-DEOXY-6-PHOSPHOGALACTONATE ALDOLASE-RELATED"/>
    <property type="match status" value="1"/>
</dbReference>
<dbReference type="EC" id="4.1.2.14" evidence="5"/>
<dbReference type="InterPro" id="IPR000887">
    <property type="entry name" value="Aldlse_KDPG_KHG"/>
</dbReference>
<accession>A0A1L3I229</accession>
<dbReference type="Gene3D" id="3.20.20.70">
    <property type="entry name" value="Aldolase class I"/>
    <property type="match status" value="1"/>
</dbReference>
<evidence type="ECO:0000256" key="8">
    <source>
        <dbReference type="ARBA" id="ARBA00023277"/>
    </source>
</evidence>
<dbReference type="NCBIfam" id="TIGR01182">
    <property type="entry name" value="eda"/>
    <property type="match status" value="1"/>
</dbReference>
<dbReference type="PROSITE" id="PS00159">
    <property type="entry name" value="ALDOLASE_KDPG_KHG_1"/>
    <property type="match status" value="1"/>
</dbReference>
<dbReference type="GO" id="GO:0008675">
    <property type="term" value="F:2-dehydro-3-deoxy-phosphogluconate aldolase activity"/>
    <property type="evidence" value="ECO:0007669"/>
    <property type="project" value="UniProtKB-EC"/>
</dbReference>
<dbReference type="STRING" id="1844006.PhaeoP97_00710"/>
<evidence type="ECO:0000256" key="6">
    <source>
        <dbReference type="ARBA" id="ARBA00023239"/>
    </source>
</evidence>
<dbReference type="EMBL" id="CP016364">
    <property type="protein sequence ID" value="APG46148.1"/>
    <property type="molecule type" value="Genomic_DNA"/>
</dbReference>
<comment type="similarity">
    <text evidence="3">Belongs to the KHG/KDPG aldolase family.</text>
</comment>
<dbReference type="PANTHER" id="PTHR30246">
    <property type="entry name" value="2-KETO-3-DEOXY-6-PHOSPHOGLUCONATE ALDOLASE"/>
    <property type="match status" value="1"/>
</dbReference>
<dbReference type="CDD" id="cd00452">
    <property type="entry name" value="KDPG_aldolase"/>
    <property type="match status" value="1"/>
</dbReference>
<keyword evidence="7" id="KW-0704">Schiff base</keyword>
<keyword evidence="10" id="KW-1185">Reference proteome</keyword>
<organism evidence="9 10">
    <name type="scientific">Phaeobacter porticola</name>
    <dbReference type="NCBI Taxonomy" id="1844006"/>
    <lineage>
        <taxon>Bacteria</taxon>
        <taxon>Pseudomonadati</taxon>
        <taxon>Pseudomonadota</taxon>
        <taxon>Alphaproteobacteria</taxon>
        <taxon>Rhodobacterales</taxon>
        <taxon>Roseobacteraceae</taxon>
        <taxon>Phaeobacter</taxon>
    </lineage>
</organism>
<protein>
    <recommendedName>
        <fullName evidence="5">2-dehydro-3-deoxy-phosphogluconate aldolase</fullName>
        <ecNumber evidence="5">4.1.2.14</ecNumber>
    </recommendedName>
</protein>
<evidence type="ECO:0000256" key="1">
    <source>
        <dbReference type="ARBA" id="ARBA00000654"/>
    </source>
</evidence>
<keyword evidence="6 9" id="KW-0456">Lyase</keyword>
<dbReference type="RefSeq" id="WP_072503900.1">
    <property type="nucleotide sequence ID" value="NZ_CP016364.1"/>
</dbReference>
<name>A0A1L3I229_9RHOB</name>
<comment type="catalytic activity">
    <reaction evidence="1">
        <text>2-dehydro-3-deoxy-6-phospho-D-gluconate = D-glyceraldehyde 3-phosphate + pyruvate</text>
        <dbReference type="Rhea" id="RHEA:17089"/>
        <dbReference type="ChEBI" id="CHEBI:15361"/>
        <dbReference type="ChEBI" id="CHEBI:57569"/>
        <dbReference type="ChEBI" id="CHEBI:59776"/>
        <dbReference type="EC" id="4.1.2.14"/>
    </reaction>
</comment>
<comment type="subunit">
    <text evidence="4">Homotrimer.</text>
</comment>
<evidence type="ECO:0000256" key="7">
    <source>
        <dbReference type="ARBA" id="ARBA00023270"/>
    </source>
</evidence>
<gene>
    <name evidence="9" type="primary">eda</name>
    <name evidence="9" type="ORF">PhaeoP97_00710</name>
</gene>
<proteinExistence type="inferred from homology"/>
<reference evidence="10" key="1">
    <citation type="submission" date="2016-07" db="EMBL/GenBank/DDBJ databases">
        <title>Phaeobacter portensis sp. nov., a tropodithietic acid producing bacterium isolated from a German harbor.</title>
        <authorList>
            <person name="Freese H.M."/>
            <person name="Bunk B."/>
            <person name="Breider S."/>
            <person name="Brinkhoff T."/>
        </authorList>
    </citation>
    <scope>NUCLEOTIDE SEQUENCE [LARGE SCALE GENOMIC DNA]</scope>
    <source>
        <strain evidence="10">P97</strain>
    </source>
</reference>
<evidence type="ECO:0000313" key="10">
    <source>
        <dbReference type="Proteomes" id="UP000183859"/>
    </source>
</evidence>
<keyword evidence="8" id="KW-0119">Carbohydrate metabolism</keyword>
<dbReference type="OrthoDB" id="9805177at2"/>
<dbReference type="NCBIfam" id="NF004325">
    <property type="entry name" value="PRK05718.1"/>
    <property type="match status" value="1"/>
</dbReference>
<dbReference type="Pfam" id="PF01081">
    <property type="entry name" value="Aldolase"/>
    <property type="match status" value="1"/>
</dbReference>